<evidence type="ECO:0000256" key="1">
    <source>
        <dbReference type="ARBA" id="ARBA00004651"/>
    </source>
</evidence>
<feature type="transmembrane region" description="Helical" evidence="8">
    <location>
        <begin position="23"/>
        <end position="42"/>
    </location>
</feature>
<feature type="compositionally biased region" description="Polar residues" evidence="7">
    <location>
        <begin position="493"/>
        <end position="504"/>
    </location>
</feature>
<keyword evidence="6 8" id="KW-0472">Membrane</keyword>
<dbReference type="NCBIfam" id="TIGR00711">
    <property type="entry name" value="efflux_EmrB"/>
    <property type="match status" value="1"/>
</dbReference>
<feature type="region of interest" description="Disordered" evidence="7">
    <location>
        <begin position="470"/>
        <end position="521"/>
    </location>
</feature>
<feature type="domain" description="Major facilitator superfamily (MFS) profile" evidence="9">
    <location>
        <begin position="24"/>
        <end position="468"/>
    </location>
</feature>
<organism evidence="10 11">
    <name type="scientific">Corynebacterium guangdongense</name>
    <dbReference type="NCBI Taxonomy" id="1783348"/>
    <lineage>
        <taxon>Bacteria</taxon>
        <taxon>Bacillati</taxon>
        <taxon>Actinomycetota</taxon>
        <taxon>Actinomycetes</taxon>
        <taxon>Mycobacteriales</taxon>
        <taxon>Corynebacteriaceae</taxon>
        <taxon>Corynebacterium</taxon>
    </lineage>
</organism>
<proteinExistence type="predicted"/>
<dbReference type="CDD" id="cd17503">
    <property type="entry name" value="MFS_LmrB_MDR_like"/>
    <property type="match status" value="1"/>
</dbReference>
<dbReference type="PANTHER" id="PTHR42718">
    <property type="entry name" value="MAJOR FACILITATOR SUPERFAMILY MULTIDRUG TRANSPORTER MFSC"/>
    <property type="match status" value="1"/>
</dbReference>
<dbReference type="PRINTS" id="PR01036">
    <property type="entry name" value="TCRTETB"/>
</dbReference>
<feature type="transmembrane region" description="Helical" evidence="8">
    <location>
        <begin position="151"/>
        <end position="170"/>
    </location>
</feature>
<feature type="transmembrane region" description="Helical" evidence="8">
    <location>
        <begin position="414"/>
        <end position="432"/>
    </location>
</feature>
<evidence type="ECO:0000256" key="8">
    <source>
        <dbReference type="SAM" id="Phobius"/>
    </source>
</evidence>
<dbReference type="SUPFAM" id="SSF103473">
    <property type="entry name" value="MFS general substrate transporter"/>
    <property type="match status" value="1"/>
</dbReference>
<dbReference type="RefSeq" id="WP_290195108.1">
    <property type="nucleotide sequence ID" value="NZ_CP047654.1"/>
</dbReference>
<dbReference type="PANTHER" id="PTHR42718:SF24">
    <property type="entry name" value="MAJOR FACILITATOR SUPERFAMILY (MFS) PROFILE DOMAIN-CONTAINING PROTEIN"/>
    <property type="match status" value="1"/>
</dbReference>
<feature type="transmembrane region" description="Helical" evidence="8">
    <location>
        <begin position="62"/>
        <end position="83"/>
    </location>
</feature>
<keyword evidence="5 8" id="KW-1133">Transmembrane helix</keyword>
<feature type="transmembrane region" description="Helical" evidence="8">
    <location>
        <begin position="176"/>
        <end position="197"/>
    </location>
</feature>
<dbReference type="Gene3D" id="1.20.1250.20">
    <property type="entry name" value="MFS general substrate transporter like domains"/>
    <property type="match status" value="1"/>
</dbReference>
<keyword evidence="11" id="KW-1185">Reference proteome</keyword>
<keyword evidence="3" id="KW-1003">Cell membrane</keyword>
<evidence type="ECO:0000256" key="7">
    <source>
        <dbReference type="SAM" id="MobiDB-lite"/>
    </source>
</evidence>
<gene>
    <name evidence="10" type="ORF">J2S39_001583</name>
</gene>
<evidence type="ECO:0000313" key="10">
    <source>
        <dbReference type="EMBL" id="MDR7329907.1"/>
    </source>
</evidence>
<dbReference type="EMBL" id="JAVDXZ010000001">
    <property type="protein sequence ID" value="MDR7329907.1"/>
    <property type="molecule type" value="Genomic_DNA"/>
</dbReference>
<evidence type="ECO:0000256" key="5">
    <source>
        <dbReference type="ARBA" id="ARBA00022989"/>
    </source>
</evidence>
<protein>
    <submittedName>
        <fullName evidence="10">EmrB/QacA subfamily drug resistance transporter</fullName>
    </submittedName>
</protein>
<feature type="transmembrane region" description="Helical" evidence="8">
    <location>
        <begin position="367"/>
        <end position="393"/>
    </location>
</feature>
<dbReference type="Pfam" id="PF07690">
    <property type="entry name" value="MFS_1"/>
    <property type="match status" value="1"/>
</dbReference>
<keyword evidence="2" id="KW-0813">Transport</keyword>
<dbReference type="InterPro" id="IPR011701">
    <property type="entry name" value="MFS"/>
</dbReference>
<evidence type="ECO:0000256" key="4">
    <source>
        <dbReference type="ARBA" id="ARBA00022692"/>
    </source>
</evidence>
<feature type="transmembrane region" description="Helical" evidence="8">
    <location>
        <begin position="314"/>
        <end position="335"/>
    </location>
</feature>
<dbReference type="Gene3D" id="1.20.1720.10">
    <property type="entry name" value="Multidrug resistance protein D"/>
    <property type="match status" value="1"/>
</dbReference>
<evidence type="ECO:0000256" key="3">
    <source>
        <dbReference type="ARBA" id="ARBA00022475"/>
    </source>
</evidence>
<feature type="transmembrane region" description="Helical" evidence="8">
    <location>
        <begin position="236"/>
        <end position="256"/>
    </location>
</feature>
<dbReference type="InterPro" id="IPR036259">
    <property type="entry name" value="MFS_trans_sf"/>
</dbReference>
<comment type="subcellular location">
    <subcellularLocation>
        <location evidence="1">Cell membrane</location>
        <topology evidence="1">Multi-pass membrane protein</topology>
    </subcellularLocation>
</comment>
<dbReference type="InterPro" id="IPR004638">
    <property type="entry name" value="EmrB-like"/>
</dbReference>
<comment type="caution">
    <text evidence="10">The sequence shown here is derived from an EMBL/GenBank/DDBJ whole genome shotgun (WGS) entry which is preliminary data.</text>
</comment>
<feature type="transmembrane region" description="Helical" evidence="8">
    <location>
        <begin position="277"/>
        <end position="302"/>
    </location>
</feature>
<evidence type="ECO:0000259" key="9">
    <source>
        <dbReference type="PROSITE" id="PS50850"/>
    </source>
</evidence>
<dbReference type="Proteomes" id="UP001180840">
    <property type="component" value="Unassembled WGS sequence"/>
</dbReference>
<feature type="transmembrane region" description="Helical" evidence="8">
    <location>
        <begin position="209"/>
        <end position="230"/>
    </location>
</feature>
<dbReference type="InterPro" id="IPR020846">
    <property type="entry name" value="MFS_dom"/>
</dbReference>
<feature type="transmembrane region" description="Helical" evidence="8">
    <location>
        <begin position="444"/>
        <end position="463"/>
    </location>
</feature>
<accession>A0ABU2A080</accession>
<evidence type="ECO:0000313" key="11">
    <source>
        <dbReference type="Proteomes" id="UP001180840"/>
    </source>
</evidence>
<evidence type="ECO:0000256" key="2">
    <source>
        <dbReference type="ARBA" id="ARBA00022448"/>
    </source>
</evidence>
<name>A0ABU2A080_9CORY</name>
<feature type="transmembrane region" description="Helical" evidence="8">
    <location>
        <begin position="342"/>
        <end position="361"/>
    </location>
</feature>
<evidence type="ECO:0000256" key="6">
    <source>
        <dbReference type="ARBA" id="ARBA00023136"/>
    </source>
</evidence>
<sequence length="521" mass="55345">MTQTPPPGDQPKSMYESTAQRNVLLFVLLVGAFVLILNQTLLNTALPHLMDYFDITAGEAQWVTTLFMLVNGIMIPVTAFLIGKFSTRQLFIGAMILFSVGTLVAALAPAYWILLLGRVLQAAAGGIIMPLMQTILFAIFPRNKRGSAMGVFGLIIGFAPAIGPSLSGWIVDHYPWHALFWLMLPFSLVSATIAAVLLKNVTERTDPTLDVLSVVLSTLGFGGLLFGFSMVGTAGWTAPATLVSLAVGLVALVWFIRRQLRLDEPMLQLRVLRNRQFTLNTVLGALVFIAMIGGMIILPVVMQTMLGFSALESGLALLPGALIMGLISPITGRLFDRFGGRWLVVVGFALITGTGAAFANLSTGTTFTYIAVVNALRMIGTSMVMMPATTAALNQLPPRMIPHGTAVNNTIRQVAASVGTAVLVSVMTMSAGPGLEGGIQGANTAFWVATAVAALGFVGGFFIRNSHGEETEGNVKTKVEPPRTETPNAAVITESSVEAPTDATTARALDPLAPEDVEKLK</sequence>
<reference evidence="10" key="1">
    <citation type="submission" date="2023-07" db="EMBL/GenBank/DDBJ databases">
        <title>Sequencing the genomes of 1000 actinobacteria strains.</title>
        <authorList>
            <person name="Klenk H.-P."/>
        </authorList>
    </citation>
    <scope>NUCLEOTIDE SEQUENCE</scope>
    <source>
        <strain evidence="10">DSM 107476</strain>
    </source>
</reference>
<dbReference type="PROSITE" id="PS50850">
    <property type="entry name" value="MFS"/>
    <property type="match status" value="1"/>
</dbReference>
<feature type="transmembrane region" description="Helical" evidence="8">
    <location>
        <begin position="90"/>
        <end position="113"/>
    </location>
</feature>
<feature type="transmembrane region" description="Helical" evidence="8">
    <location>
        <begin position="119"/>
        <end position="139"/>
    </location>
</feature>
<feature type="compositionally biased region" description="Basic and acidic residues" evidence="7">
    <location>
        <begin position="470"/>
        <end position="483"/>
    </location>
</feature>
<keyword evidence="4 8" id="KW-0812">Transmembrane</keyword>